<evidence type="ECO:0000313" key="2">
    <source>
        <dbReference type="Proteomes" id="UP000016933"/>
    </source>
</evidence>
<sequence>MSPWFDRRPGKEEAPTLLTLSAEMRNPIYRYTLIEDQAVIMSVAHLPVEPGLLQHLSSRAELTTHKTKICLEIRQDALAIYYQENKLGFRILDFDADAYIKYCKSAQRRCNSNYMLVIWHPQAGLWPNLLRWLEAYWREETEALEPAEENDFDSTKACAHLFGFVINFRIKKRNASWKDVTRLLGGTRGVLEASDTTWL</sequence>
<organism evidence="1 2">
    <name type="scientific">Dothistroma septosporum (strain NZE10 / CBS 128990)</name>
    <name type="common">Red band needle blight fungus</name>
    <name type="synonym">Mycosphaerella pini</name>
    <dbReference type="NCBI Taxonomy" id="675120"/>
    <lineage>
        <taxon>Eukaryota</taxon>
        <taxon>Fungi</taxon>
        <taxon>Dikarya</taxon>
        <taxon>Ascomycota</taxon>
        <taxon>Pezizomycotina</taxon>
        <taxon>Dothideomycetes</taxon>
        <taxon>Dothideomycetidae</taxon>
        <taxon>Mycosphaerellales</taxon>
        <taxon>Mycosphaerellaceae</taxon>
        <taxon>Dothistroma</taxon>
    </lineage>
</organism>
<evidence type="ECO:0000313" key="1">
    <source>
        <dbReference type="EMBL" id="EME44661.1"/>
    </source>
</evidence>
<dbReference type="AlphaFoldDB" id="N1PMK8"/>
<reference evidence="1 2" key="2">
    <citation type="journal article" date="2012" name="PLoS Pathog.">
        <title>Diverse lifestyles and strategies of plant pathogenesis encoded in the genomes of eighteen Dothideomycetes fungi.</title>
        <authorList>
            <person name="Ohm R.A."/>
            <person name="Feau N."/>
            <person name="Henrissat B."/>
            <person name="Schoch C.L."/>
            <person name="Horwitz B.A."/>
            <person name="Barry K.W."/>
            <person name="Condon B.J."/>
            <person name="Copeland A.C."/>
            <person name="Dhillon B."/>
            <person name="Glaser F."/>
            <person name="Hesse C.N."/>
            <person name="Kosti I."/>
            <person name="LaButti K."/>
            <person name="Lindquist E.A."/>
            <person name="Lucas S."/>
            <person name="Salamov A.A."/>
            <person name="Bradshaw R.E."/>
            <person name="Ciuffetti L."/>
            <person name="Hamelin R.C."/>
            <person name="Kema G.H.J."/>
            <person name="Lawrence C."/>
            <person name="Scott J.A."/>
            <person name="Spatafora J.W."/>
            <person name="Turgeon B.G."/>
            <person name="de Wit P.J.G.M."/>
            <person name="Zhong S."/>
            <person name="Goodwin S.B."/>
            <person name="Grigoriev I.V."/>
        </authorList>
    </citation>
    <scope>NUCLEOTIDE SEQUENCE [LARGE SCALE GENOMIC DNA]</scope>
    <source>
        <strain evidence="2">NZE10 / CBS 128990</strain>
    </source>
</reference>
<dbReference type="OMA" id="HENEITI"/>
<name>N1PMK8_DOTSN</name>
<keyword evidence="2" id="KW-1185">Reference proteome</keyword>
<dbReference type="EMBL" id="KB446539">
    <property type="protein sequence ID" value="EME44661.1"/>
    <property type="molecule type" value="Genomic_DNA"/>
</dbReference>
<dbReference type="HOGENOM" id="CLU_1496872_0_0_1"/>
<dbReference type="OrthoDB" id="3934270at2759"/>
<gene>
    <name evidence="1" type="ORF">DOTSEDRAFT_35045</name>
</gene>
<accession>N1PMK8</accession>
<proteinExistence type="predicted"/>
<protein>
    <submittedName>
        <fullName evidence="1">Uncharacterized protein</fullName>
    </submittedName>
</protein>
<dbReference type="Proteomes" id="UP000016933">
    <property type="component" value="Unassembled WGS sequence"/>
</dbReference>
<reference evidence="2" key="1">
    <citation type="journal article" date="2012" name="PLoS Genet.">
        <title>The genomes of the fungal plant pathogens Cladosporium fulvum and Dothistroma septosporum reveal adaptation to different hosts and lifestyles but also signatures of common ancestry.</title>
        <authorList>
            <person name="de Wit P.J.G.M."/>
            <person name="van der Burgt A."/>
            <person name="Oekmen B."/>
            <person name="Stergiopoulos I."/>
            <person name="Abd-Elsalam K.A."/>
            <person name="Aerts A.L."/>
            <person name="Bahkali A.H."/>
            <person name="Beenen H.G."/>
            <person name="Chettri P."/>
            <person name="Cox M.P."/>
            <person name="Datema E."/>
            <person name="de Vries R.P."/>
            <person name="Dhillon B."/>
            <person name="Ganley A.R."/>
            <person name="Griffiths S.A."/>
            <person name="Guo Y."/>
            <person name="Hamelin R.C."/>
            <person name="Henrissat B."/>
            <person name="Kabir M.S."/>
            <person name="Jashni M.K."/>
            <person name="Kema G."/>
            <person name="Klaubauf S."/>
            <person name="Lapidus A."/>
            <person name="Levasseur A."/>
            <person name="Lindquist E."/>
            <person name="Mehrabi R."/>
            <person name="Ohm R.A."/>
            <person name="Owen T.J."/>
            <person name="Salamov A."/>
            <person name="Schwelm A."/>
            <person name="Schijlen E."/>
            <person name="Sun H."/>
            <person name="van den Burg H.A."/>
            <person name="van Ham R.C.H.J."/>
            <person name="Zhang S."/>
            <person name="Goodwin S.B."/>
            <person name="Grigoriev I.V."/>
            <person name="Collemare J."/>
            <person name="Bradshaw R.E."/>
        </authorList>
    </citation>
    <scope>NUCLEOTIDE SEQUENCE [LARGE SCALE GENOMIC DNA]</scope>
    <source>
        <strain evidence="2">NZE10 / CBS 128990</strain>
    </source>
</reference>